<feature type="transmembrane region" description="Helical" evidence="1">
    <location>
        <begin position="6"/>
        <end position="27"/>
    </location>
</feature>
<comment type="caution">
    <text evidence="2">The sequence shown here is derived from an EMBL/GenBank/DDBJ whole genome shotgun (WGS) entry which is preliminary data.</text>
</comment>
<dbReference type="AlphaFoldDB" id="A0A432G4N9"/>
<keyword evidence="1" id="KW-0472">Membrane</keyword>
<dbReference type="EMBL" id="QNZL01000223">
    <property type="protein sequence ID" value="RTZ78151.1"/>
    <property type="molecule type" value="Genomic_DNA"/>
</dbReference>
<evidence type="ECO:0000256" key="1">
    <source>
        <dbReference type="SAM" id="Phobius"/>
    </source>
</evidence>
<reference evidence="2 3" key="1">
    <citation type="submission" date="2018-06" db="EMBL/GenBank/DDBJ databases">
        <title>Combined omics and stable isotope probing to characterize newly discovered Mariana Back-Arc vent microbial communities.</title>
        <authorList>
            <person name="Trembath-Reichert E."/>
            <person name="Huber J.A."/>
        </authorList>
    </citation>
    <scope>NUCLEOTIDE SEQUENCE [LARGE SCALE GENOMIC DNA]</scope>
    <source>
        <strain evidence="2">MAG 63_1</strain>
    </source>
</reference>
<proteinExistence type="predicted"/>
<evidence type="ECO:0000313" key="3">
    <source>
        <dbReference type="Proteomes" id="UP000286801"/>
    </source>
</evidence>
<name>A0A432G4N9_9DELT</name>
<protein>
    <submittedName>
        <fullName evidence="2">Uncharacterized protein</fullName>
    </submittedName>
</protein>
<sequence length="91" mass="10391">MFQFNIQFFLGSICSVLLLSTLINYIFLRNIKEPKKDIISILSAYNILGGIMVAFSLGERLVFAKAYLFLAPAAIIVLIVQLLRFKYKNKQ</sequence>
<feature type="transmembrane region" description="Helical" evidence="1">
    <location>
        <begin position="64"/>
        <end position="83"/>
    </location>
</feature>
<evidence type="ECO:0000313" key="2">
    <source>
        <dbReference type="EMBL" id="RTZ78151.1"/>
    </source>
</evidence>
<keyword evidence="1" id="KW-0812">Transmembrane</keyword>
<dbReference type="Proteomes" id="UP000286801">
    <property type="component" value="Unassembled WGS sequence"/>
</dbReference>
<organism evidence="2 3">
    <name type="scientific">SAR324 cluster bacterium</name>
    <dbReference type="NCBI Taxonomy" id="2024889"/>
    <lineage>
        <taxon>Bacteria</taxon>
        <taxon>Deltaproteobacteria</taxon>
        <taxon>SAR324 cluster</taxon>
    </lineage>
</organism>
<feature type="transmembrane region" description="Helical" evidence="1">
    <location>
        <begin position="39"/>
        <end position="58"/>
    </location>
</feature>
<accession>A0A432G4N9</accession>
<gene>
    <name evidence="2" type="ORF">DSY97_08390</name>
</gene>
<keyword evidence="1" id="KW-1133">Transmembrane helix</keyword>